<comment type="catalytic activity">
    <reaction evidence="8 10">
        <text>5-[(5-phospho-1-deoxy-D-ribulos-1-ylimino)methylamino]-1-(5-phospho-beta-D-ribosyl)imidazole-4-carboxamide + L-glutamine = D-erythro-1-(imidazol-4-yl)glycerol 3-phosphate + 5-amino-1-(5-phospho-beta-D-ribosyl)imidazole-4-carboxamide + L-glutamate + H(+)</text>
        <dbReference type="Rhea" id="RHEA:24793"/>
        <dbReference type="ChEBI" id="CHEBI:15378"/>
        <dbReference type="ChEBI" id="CHEBI:29985"/>
        <dbReference type="ChEBI" id="CHEBI:58278"/>
        <dbReference type="ChEBI" id="CHEBI:58359"/>
        <dbReference type="ChEBI" id="CHEBI:58475"/>
        <dbReference type="ChEBI" id="CHEBI:58525"/>
        <dbReference type="EC" id="4.3.2.10"/>
    </reaction>
</comment>
<dbReference type="PANTHER" id="PTHR42701:SF1">
    <property type="entry name" value="IMIDAZOLE GLYCEROL PHOSPHATE SYNTHASE SUBUNIT HISH"/>
    <property type="match status" value="1"/>
</dbReference>
<dbReference type="InterPro" id="IPR029062">
    <property type="entry name" value="Class_I_gatase-like"/>
</dbReference>
<proteinExistence type="inferred from homology"/>
<evidence type="ECO:0000256" key="5">
    <source>
        <dbReference type="ARBA" id="ARBA00022962"/>
    </source>
</evidence>
<feature type="active site" evidence="10 11">
    <location>
        <position position="183"/>
    </location>
</feature>
<keyword evidence="10" id="KW-0963">Cytoplasm</keyword>
<dbReference type="Gene3D" id="3.40.50.880">
    <property type="match status" value="1"/>
</dbReference>
<sequence>MSVIDYGCGNLASVVNMIQHVGGEARIIRTPDQLEDAAKLILPGVGAFDHGIGSLRQGGWVKALEQAVHERQVPIMGICLGMQLLTRGSEEGQEPGLGWVDAQARRFRPEDPRLKVPHMGWNEVRQMREDELLPASSTPRRFYFVHAYRVECADPADVLLECEYGETFVAAFRRANIWGFQFHPEKSHRFGMELFRQFLEV</sequence>
<comment type="catalytic activity">
    <reaction evidence="9 10">
        <text>L-glutamine + H2O = L-glutamate + NH4(+)</text>
        <dbReference type="Rhea" id="RHEA:15889"/>
        <dbReference type="ChEBI" id="CHEBI:15377"/>
        <dbReference type="ChEBI" id="CHEBI:28938"/>
        <dbReference type="ChEBI" id="CHEBI:29985"/>
        <dbReference type="ChEBI" id="CHEBI:58359"/>
        <dbReference type="EC" id="3.5.1.2"/>
    </reaction>
</comment>
<dbReference type="InterPro" id="IPR010139">
    <property type="entry name" value="Imidazole-glycPsynth_HisH"/>
</dbReference>
<evidence type="ECO:0000256" key="2">
    <source>
        <dbReference type="ARBA" id="ARBA00011152"/>
    </source>
</evidence>
<dbReference type="GO" id="GO:0004359">
    <property type="term" value="F:glutaminase activity"/>
    <property type="evidence" value="ECO:0007669"/>
    <property type="project" value="UniProtKB-EC"/>
</dbReference>
<dbReference type="CDD" id="cd01748">
    <property type="entry name" value="GATase1_IGP_Synthase"/>
    <property type="match status" value="1"/>
</dbReference>
<comment type="caution">
    <text evidence="13">The sequence shown here is derived from an EMBL/GenBank/DDBJ whole genome shotgun (WGS) entry which is preliminary data.</text>
</comment>
<dbReference type="EMBL" id="QASN01000011">
    <property type="protein sequence ID" value="PTU75187.1"/>
    <property type="molecule type" value="Genomic_DNA"/>
</dbReference>
<evidence type="ECO:0000256" key="1">
    <source>
        <dbReference type="ARBA" id="ARBA00005091"/>
    </source>
</evidence>
<dbReference type="HAMAP" id="MF_00278">
    <property type="entry name" value="HisH"/>
    <property type="match status" value="1"/>
</dbReference>
<dbReference type="GO" id="GO:0000105">
    <property type="term" value="P:L-histidine biosynthetic process"/>
    <property type="evidence" value="ECO:0007669"/>
    <property type="project" value="UniProtKB-UniRule"/>
</dbReference>
<dbReference type="Pfam" id="PF00117">
    <property type="entry name" value="GATase"/>
    <property type="match status" value="1"/>
</dbReference>
<comment type="subunit">
    <text evidence="2 10">Heterodimer of HisH and HisF.</text>
</comment>
<feature type="active site" description="Nucleophile" evidence="10 11">
    <location>
        <position position="79"/>
    </location>
</feature>
<comment type="function">
    <text evidence="10">IGPS catalyzes the conversion of PRFAR and glutamine to IGP, AICAR and glutamate. The HisH subunit catalyzes the hydrolysis of glutamine to glutamate and ammonia as part of the synthesis of IGP and AICAR. The resulting ammonia molecule is channeled to the active site of HisF.</text>
</comment>
<evidence type="ECO:0000256" key="7">
    <source>
        <dbReference type="ARBA" id="ARBA00023239"/>
    </source>
</evidence>
<evidence type="ECO:0000259" key="12">
    <source>
        <dbReference type="Pfam" id="PF00117"/>
    </source>
</evidence>
<dbReference type="OrthoDB" id="9807137at2"/>
<organism evidence="13 14">
    <name type="scientific">Pseudomonas mangrovi</name>
    <dbReference type="NCBI Taxonomy" id="2161748"/>
    <lineage>
        <taxon>Bacteria</taxon>
        <taxon>Pseudomonadati</taxon>
        <taxon>Pseudomonadota</taxon>
        <taxon>Gammaproteobacteria</taxon>
        <taxon>Pseudomonadales</taxon>
        <taxon>Pseudomonadaceae</taxon>
        <taxon>Pseudomonas</taxon>
    </lineage>
</organism>
<dbReference type="PANTHER" id="PTHR42701">
    <property type="entry name" value="IMIDAZOLE GLYCEROL PHOSPHATE SYNTHASE SUBUNIT HISH"/>
    <property type="match status" value="1"/>
</dbReference>
<protein>
    <recommendedName>
        <fullName evidence="10">Imidazole glycerol phosphate synthase subunit HisH</fullName>
        <ecNumber evidence="10">4.3.2.10</ecNumber>
    </recommendedName>
    <alternativeName>
        <fullName evidence="10">IGP synthase glutaminase subunit</fullName>
        <ecNumber evidence="10">3.5.1.2</ecNumber>
    </alternativeName>
    <alternativeName>
        <fullName evidence="10">IGP synthase subunit HisH</fullName>
    </alternativeName>
    <alternativeName>
        <fullName evidence="10">ImGP synthase subunit HisH</fullName>
        <shortName evidence="10">IGPS subunit HisH</shortName>
    </alternativeName>
</protein>
<keyword evidence="14" id="KW-1185">Reference proteome</keyword>
<evidence type="ECO:0000313" key="14">
    <source>
        <dbReference type="Proteomes" id="UP000244064"/>
    </source>
</evidence>
<dbReference type="EC" id="3.5.1.2" evidence="10"/>
<dbReference type="GO" id="GO:0000107">
    <property type="term" value="F:imidazoleglycerol-phosphate synthase activity"/>
    <property type="evidence" value="ECO:0007669"/>
    <property type="project" value="UniProtKB-UniRule"/>
</dbReference>
<feature type="active site" evidence="10 11">
    <location>
        <position position="185"/>
    </location>
</feature>
<name>A0A2T5PBW5_9PSED</name>
<evidence type="ECO:0000256" key="6">
    <source>
        <dbReference type="ARBA" id="ARBA00023102"/>
    </source>
</evidence>
<dbReference type="AlphaFoldDB" id="A0A2T5PBW5"/>
<dbReference type="PIRSF" id="PIRSF000495">
    <property type="entry name" value="Amidotransf_hisH"/>
    <property type="match status" value="1"/>
</dbReference>
<accession>A0A2T5PBW5</accession>
<dbReference type="Proteomes" id="UP000244064">
    <property type="component" value="Unassembled WGS sequence"/>
</dbReference>
<comment type="subcellular location">
    <subcellularLocation>
        <location evidence="10">Cytoplasm</location>
    </subcellularLocation>
</comment>
<evidence type="ECO:0000256" key="3">
    <source>
        <dbReference type="ARBA" id="ARBA00022605"/>
    </source>
</evidence>
<keyword evidence="7 10" id="KW-0456">Lyase</keyword>
<dbReference type="SUPFAM" id="SSF52317">
    <property type="entry name" value="Class I glutamine amidotransferase-like"/>
    <property type="match status" value="1"/>
</dbReference>
<dbReference type="InterPro" id="IPR017926">
    <property type="entry name" value="GATASE"/>
</dbReference>
<evidence type="ECO:0000256" key="11">
    <source>
        <dbReference type="PIRSR" id="PIRSR000495-1"/>
    </source>
</evidence>
<dbReference type="PROSITE" id="PS51273">
    <property type="entry name" value="GATASE_TYPE_1"/>
    <property type="match status" value="1"/>
</dbReference>
<dbReference type="GO" id="GO:0005737">
    <property type="term" value="C:cytoplasm"/>
    <property type="evidence" value="ECO:0007669"/>
    <property type="project" value="UniProtKB-SubCell"/>
</dbReference>
<keyword evidence="6 10" id="KW-0368">Histidine biosynthesis</keyword>
<keyword evidence="4 10" id="KW-0378">Hydrolase</keyword>
<dbReference type="UniPathway" id="UPA00031">
    <property type="reaction ID" value="UER00010"/>
</dbReference>
<comment type="pathway">
    <text evidence="1 10">Amino-acid biosynthesis; L-histidine biosynthesis; L-histidine from 5-phospho-alpha-D-ribose 1-diphosphate: step 5/9.</text>
</comment>
<gene>
    <name evidence="10 13" type="primary">hisH</name>
    <name evidence="13" type="ORF">DBO85_06200</name>
</gene>
<evidence type="ECO:0000256" key="10">
    <source>
        <dbReference type="HAMAP-Rule" id="MF_00278"/>
    </source>
</evidence>
<reference evidence="13 14" key="1">
    <citation type="submission" date="2018-04" db="EMBL/GenBank/DDBJ databases">
        <title>Pseudomonas sp. nov., isolated from mangrove soil.</title>
        <authorList>
            <person name="Chen C."/>
        </authorList>
    </citation>
    <scope>NUCLEOTIDE SEQUENCE [LARGE SCALE GENOMIC DNA]</scope>
    <source>
        <strain evidence="13 14">TC-11</strain>
    </source>
</reference>
<dbReference type="NCBIfam" id="TIGR01855">
    <property type="entry name" value="IMP_synth_hisH"/>
    <property type="match status" value="1"/>
</dbReference>
<keyword evidence="3 10" id="KW-0028">Amino-acid biosynthesis</keyword>
<dbReference type="GO" id="GO:0016829">
    <property type="term" value="F:lyase activity"/>
    <property type="evidence" value="ECO:0007669"/>
    <property type="project" value="UniProtKB-KW"/>
</dbReference>
<feature type="domain" description="Glutamine amidotransferase" evidence="12">
    <location>
        <begin position="3"/>
        <end position="199"/>
    </location>
</feature>
<dbReference type="EC" id="4.3.2.10" evidence="10"/>
<evidence type="ECO:0000256" key="9">
    <source>
        <dbReference type="ARBA" id="ARBA00049534"/>
    </source>
</evidence>
<evidence type="ECO:0000313" key="13">
    <source>
        <dbReference type="EMBL" id="PTU75187.1"/>
    </source>
</evidence>
<evidence type="ECO:0000256" key="8">
    <source>
        <dbReference type="ARBA" id="ARBA00047838"/>
    </source>
</evidence>
<keyword evidence="5 10" id="KW-0315">Glutamine amidotransferase</keyword>
<evidence type="ECO:0000256" key="4">
    <source>
        <dbReference type="ARBA" id="ARBA00022801"/>
    </source>
</evidence>